<keyword evidence="5" id="KW-0735">Signal-anchor</keyword>
<comment type="caution">
    <text evidence="9">The sequence shown here is derived from an EMBL/GenBank/DDBJ whole genome shotgun (WGS) entry which is preliminary data.</text>
</comment>
<dbReference type="Proteomes" id="UP000826234">
    <property type="component" value="Unassembled WGS sequence"/>
</dbReference>
<keyword evidence="6" id="KW-1133">Transmembrane helix</keyword>
<dbReference type="SUPFAM" id="SSF56436">
    <property type="entry name" value="C-type lectin-like"/>
    <property type="match status" value="1"/>
</dbReference>
<evidence type="ECO:0000313" key="10">
    <source>
        <dbReference type="Proteomes" id="UP000826234"/>
    </source>
</evidence>
<comment type="subcellular location">
    <subcellularLocation>
        <location evidence="1">Membrane</location>
        <topology evidence="1">Single-pass type II membrane protein</topology>
    </subcellularLocation>
    <subcellularLocation>
        <location evidence="2">Secreted</location>
    </subcellularLocation>
</comment>
<evidence type="ECO:0000256" key="1">
    <source>
        <dbReference type="ARBA" id="ARBA00004606"/>
    </source>
</evidence>
<dbReference type="SMART" id="SM00034">
    <property type="entry name" value="CLECT"/>
    <property type="match status" value="1"/>
</dbReference>
<keyword evidence="4" id="KW-0430">Lectin</keyword>
<dbReference type="PANTHER" id="PTHR46784:SF1">
    <property type="entry name" value="KILLER CELL LECTIN-LIKE RECEPTOR SUBFAMILY B MEMBER 1"/>
    <property type="match status" value="1"/>
</dbReference>
<keyword evidence="3" id="KW-0964">Secreted</keyword>
<name>A0ABQ7TKV4_PHRPL</name>
<keyword evidence="6" id="KW-0812">Transmembrane</keyword>
<dbReference type="PROSITE" id="PS50041">
    <property type="entry name" value="C_TYPE_LECTIN_2"/>
    <property type="match status" value="1"/>
</dbReference>
<evidence type="ECO:0000256" key="2">
    <source>
        <dbReference type="ARBA" id="ARBA00004613"/>
    </source>
</evidence>
<keyword evidence="7" id="KW-1015">Disulfide bond</keyword>
<evidence type="ECO:0000259" key="8">
    <source>
        <dbReference type="PROSITE" id="PS50041"/>
    </source>
</evidence>
<dbReference type="InterPro" id="IPR016187">
    <property type="entry name" value="CTDL_fold"/>
</dbReference>
<keyword evidence="6" id="KW-0472">Membrane</keyword>
<sequence>MYKLHTTAQGFERRCHKGEAAAINATEDEVGRLKGLKRIEISPSSSERIVIHLCEPFIEDATCKLCPANWREEKGICYWFSKEKRDWAVGYSDCSRKRAQMLVIKDTEEMKFIYDSVQEKYPVWLGLNFTTSMSAWTWVDGTTLNQTLIQLLPAEGGASCAVIKGKARSEMCTAEFRWICEKEAILL</sequence>
<dbReference type="EMBL" id="JAIPUX010000439">
    <property type="protein sequence ID" value="KAH0630417.1"/>
    <property type="molecule type" value="Genomic_DNA"/>
</dbReference>
<dbReference type="InterPro" id="IPR051527">
    <property type="entry name" value="KLR_subfamily_B"/>
</dbReference>
<dbReference type="CDD" id="cd03593">
    <property type="entry name" value="CLECT_NK_receptors_like"/>
    <property type="match status" value="1"/>
</dbReference>
<organism evidence="9 10">
    <name type="scientific">Phrynosoma platyrhinos</name>
    <name type="common">Desert horned lizard</name>
    <dbReference type="NCBI Taxonomy" id="52577"/>
    <lineage>
        <taxon>Eukaryota</taxon>
        <taxon>Metazoa</taxon>
        <taxon>Chordata</taxon>
        <taxon>Craniata</taxon>
        <taxon>Vertebrata</taxon>
        <taxon>Euteleostomi</taxon>
        <taxon>Lepidosauria</taxon>
        <taxon>Squamata</taxon>
        <taxon>Bifurcata</taxon>
        <taxon>Unidentata</taxon>
        <taxon>Episquamata</taxon>
        <taxon>Toxicofera</taxon>
        <taxon>Iguania</taxon>
        <taxon>Phrynosomatidae</taxon>
        <taxon>Phrynosomatinae</taxon>
        <taxon>Phrynosoma</taxon>
    </lineage>
</organism>
<dbReference type="InterPro" id="IPR033992">
    <property type="entry name" value="NKR-like_CTLD"/>
</dbReference>
<gene>
    <name evidence="9" type="ORF">JD844_013430</name>
</gene>
<dbReference type="PANTHER" id="PTHR46784">
    <property type="entry name" value="KILLER CELL LECTIN-LIKE RECEPTOR SUBFAMILY B MEMBER 1"/>
    <property type="match status" value="1"/>
</dbReference>
<protein>
    <recommendedName>
        <fullName evidence="8">C-type lectin domain-containing protein</fullName>
    </recommendedName>
</protein>
<evidence type="ECO:0000256" key="5">
    <source>
        <dbReference type="ARBA" id="ARBA00022968"/>
    </source>
</evidence>
<proteinExistence type="predicted"/>
<feature type="domain" description="C-type lectin" evidence="8">
    <location>
        <begin position="73"/>
        <end position="181"/>
    </location>
</feature>
<dbReference type="Pfam" id="PF00059">
    <property type="entry name" value="Lectin_C"/>
    <property type="match status" value="1"/>
</dbReference>
<evidence type="ECO:0000256" key="7">
    <source>
        <dbReference type="ARBA" id="ARBA00023157"/>
    </source>
</evidence>
<accession>A0ABQ7TKV4</accession>
<dbReference type="InterPro" id="IPR016186">
    <property type="entry name" value="C-type_lectin-like/link_sf"/>
</dbReference>
<evidence type="ECO:0000256" key="3">
    <source>
        <dbReference type="ARBA" id="ARBA00022525"/>
    </source>
</evidence>
<reference evidence="9 10" key="1">
    <citation type="journal article" date="2022" name="Gigascience">
        <title>A chromosome-level genome assembly and annotation of the desert horned lizard, Phrynosoma platyrhinos, provides insight into chromosomal rearrangements among reptiles.</title>
        <authorList>
            <person name="Koochekian N."/>
            <person name="Ascanio A."/>
            <person name="Farleigh K."/>
            <person name="Card D.C."/>
            <person name="Schield D.R."/>
            <person name="Castoe T.A."/>
            <person name="Jezkova T."/>
        </authorList>
    </citation>
    <scope>NUCLEOTIDE SEQUENCE [LARGE SCALE GENOMIC DNA]</scope>
    <source>
        <strain evidence="9">NK-2021</strain>
    </source>
</reference>
<dbReference type="Gene3D" id="3.10.100.10">
    <property type="entry name" value="Mannose-Binding Protein A, subunit A"/>
    <property type="match status" value="1"/>
</dbReference>
<evidence type="ECO:0000256" key="6">
    <source>
        <dbReference type="ARBA" id="ARBA00022989"/>
    </source>
</evidence>
<evidence type="ECO:0000313" key="9">
    <source>
        <dbReference type="EMBL" id="KAH0630417.1"/>
    </source>
</evidence>
<keyword evidence="10" id="KW-1185">Reference proteome</keyword>
<dbReference type="InterPro" id="IPR001304">
    <property type="entry name" value="C-type_lectin-like"/>
</dbReference>
<evidence type="ECO:0000256" key="4">
    <source>
        <dbReference type="ARBA" id="ARBA00022734"/>
    </source>
</evidence>